<reference evidence="4" key="2">
    <citation type="submission" date="2025-08" db="UniProtKB">
        <authorList>
            <consortium name="Ensembl"/>
        </authorList>
    </citation>
    <scope>IDENTIFICATION</scope>
</reference>
<evidence type="ECO:0000256" key="1">
    <source>
        <dbReference type="ARBA" id="ARBA00006927"/>
    </source>
</evidence>
<feature type="compositionally biased region" description="Basic and acidic residues" evidence="3">
    <location>
        <begin position="188"/>
        <end position="200"/>
    </location>
</feature>
<dbReference type="InterPro" id="IPR008709">
    <property type="entry name" value="Neurochondrin"/>
</dbReference>
<dbReference type="GO" id="GO:0030425">
    <property type="term" value="C:dendrite"/>
    <property type="evidence" value="ECO:0007669"/>
    <property type="project" value="TreeGrafter"/>
</dbReference>
<reference evidence="4" key="3">
    <citation type="submission" date="2025-09" db="UniProtKB">
        <authorList>
            <consortium name="Ensembl"/>
        </authorList>
    </citation>
    <scope>IDENTIFICATION</scope>
</reference>
<evidence type="ECO:0000256" key="3">
    <source>
        <dbReference type="SAM" id="MobiDB-lite"/>
    </source>
</evidence>
<sequence>MSLQSEKVVMAENTDGNPARKQQSAEGGDDEGPGRRARGGGLSEAQAVVLERCIRALKEAKMDSQTLAALLLITRLCPASDLDKNTLRRIFEAVGFNLPARLLVTAFRQSDTGLSPHDVLSLATALLAALSADSEMVLHPQLLTSVPILLGLVSSGPMMAQNLLSADFSKPQSSSARNKAGAGRRHRSADGAEKKASKAEEESDLDEAMAGDIYQVLIAVSVFPKGVDHLLRRGAVYALCQAVEHNQTLCREKGLPLLATLLSGQFKDRVWSKHGDELITLLLRLTDEFCKASNEAKLELCTQIVQFLPPTGVAVEGELVKVVSCLWEALRPMVQSKLTPNQLGPVLVLCAALLDVYGWKLVGPPKFCCLLVNRACVEIRMALEEPLEGSLSAELQQTLAGCYRIMEAAIEEACRLNFSLVYGAPKVTIPALSEAQQKQILRVLQEAFAALMFYLGQVDTSCYGDPFVFATFRCLCCWLSNETSCLKEEVASLLPFLINYSRSHLLKESSGDDLSDWLANLSISEERESWAGRQPLRFLIPAVCHLTAEDRPRRVLLALDTPALLMDFLTQSWVALKRTDGAWARDTSMETVCAAFLNLIVLEPERVREDPCFKSLEAFLSEALPTLMFKPRLVVLAANFCTLGLVVGKVELASSGSLEPCQRRFFTTALRFLRGALDGSGKPGPVKVSANWAKSWDEAAELWRVSVQALGSRVSEQPSVIALIRGEGWLKRTLAMLDQCSALPDPKTEEVLEATLCSITETCPTCKEEVVEVLRNQRGALINMAKLKKAAGVE</sequence>
<organism evidence="4 5">
    <name type="scientific">Gouania willdenowi</name>
    <name type="common">Blunt-snouted clingfish</name>
    <name type="synonym">Lepadogaster willdenowi</name>
    <dbReference type="NCBI Taxonomy" id="441366"/>
    <lineage>
        <taxon>Eukaryota</taxon>
        <taxon>Metazoa</taxon>
        <taxon>Chordata</taxon>
        <taxon>Craniata</taxon>
        <taxon>Vertebrata</taxon>
        <taxon>Euteleostomi</taxon>
        <taxon>Actinopterygii</taxon>
        <taxon>Neopterygii</taxon>
        <taxon>Teleostei</taxon>
        <taxon>Neoteleostei</taxon>
        <taxon>Acanthomorphata</taxon>
        <taxon>Ovalentaria</taxon>
        <taxon>Blenniimorphae</taxon>
        <taxon>Blenniiformes</taxon>
        <taxon>Gobiesocoidei</taxon>
        <taxon>Gobiesocidae</taxon>
        <taxon>Gobiesocinae</taxon>
        <taxon>Gouania</taxon>
    </lineage>
</organism>
<evidence type="ECO:0000313" key="5">
    <source>
        <dbReference type="Proteomes" id="UP000694680"/>
    </source>
</evidence>
<dbReference type="Proteomes" id="UP000694680">
    <property type="component" value="Chromosome 11"/>
</dbReference>
<name>A0A8C5DY97_GOUWI</name>
<evidence type="ECO:0000256" key="2">
    <source>
        <dbReference type="ARBA" id="ARBA00018324"/>
    </source>
</evidence>
<feature type="region of interest" description="Disordered" evidence="3">
    <location>
        <begin position="170"/>
        <end position="203"/>
    </location>
</feature>
<feature type="compositionally biased region" description="Polar residues" evidence="3">
    <location>
        <begin position="14"/>
        <end position="25"/>
    </location>
</feature>
<proteinExistence type="inferred from homology"/>
<dbReference type="SUPFAM" id="SSF48371">
    <property type="entry name" value="ARM repeat"/>
    <property type="match status" value="1"/>
</dbReference>
<dbReference type="PANTHER" id="PTHR13109:SF7">
    <property type="entry name" value="NEUROCHONDRIN"/>
    <property type="match status" value="1"/>
</dbReference>
<dbReference type="GO" id="GO:0031175">
    <property type="term" value="P:neuron projection development"/>
    <property type="evidence" value="ECO:0007669"/>
    <property type="project" value="TreeGrafter"/>
</dbReference>
<dbReference type="GO" id="GO:0048168">
    <property type="term" value="P:regulation of neuronal synaptic plasticity"/>
    <property type="evidence" value="ECO:0007669"/>
    <property type="project" value="TreeGrafter"/>
</dbReference>
<dbReference type="PANTHER" id="PTHR13109">
    <property type="entry name" value="NEUROCHONDRIN"/>
    <property type="match status" value="1"/>
</dbReference>
<dbReference type="InterPro" id="IPR016024">
    <property type="entry name" value="ARM-type_fold"/>
</dbReference>
<feature type="region of interest" description="Disordered" evidence="3">
    <location>
        <begin position="1"/>
        <end position="41"/>
    </location>
</feature>
<evidence type="ECO:0000313" key="4">
    <source>
        <dbReference type="Ensembl" id="ENSGWIP00000012041.1"/>
    </source>
</evidence>
<reference evidence="4" key="1">
    <citation type="submission" date="2020-06" db="EMBL/GenBank/DDBJ databases">
        <authorList>
            <consortium name="Wellcome Sanger Institute Data Sharing"/>
        </authorList>
    </citation>
    <scope>NUCLEOTIDE SEQUENCE [LARGE SCALE GENOMIC DNA]</scope>
</reference>
<keyword evidence="5" id="KW-1185">Reference proteome</keyword>
<dbReference type="AlphaFoldDB" id="A0A8C5DY97"/>
<protein>
    <recommendedName>
        <fullName evidence="2">Neurochondrin</fullName>
    </recommendedName>
</protein>
<dbReference type="Ensembl" id="ENSGWIT00000013445.1">
    <property type="protein sequence ID" value="ENSGWIP00000012041.1"/>
    <property type="gene ID" value="ENSGWIG00000007033.1"/>
</dbReference>
<dbReference type="Pfam" id="PF05536">
    <property type="entry name" value="Neurochondrin"/>
    <property type="match status" value="2"/>
</dbReference>
<gene>
    <name evidence="4" type="primary">ncdn</name>
</gene>
<comment type="similarity">
    <text evidence="1">Belongs to the neurochondrin family.</text>
</comment>
<accession>A0A8C5DY97</accession>